<dbReference type="PATRIC" id="fig|1423811.3.peg.1867"/>
<protein>
    <submittedName>
        <fullName evidence="2">Uncharacterized protein</fullName>
    </submittedName>
</protein>
<name>A0A0R1J0K5_9LACO</name>
<comment type="caution">
    <text evidence="2">The sequence shown here is derived from an EMBL/GenBank/DDBJ whole genome shotgun (WGS) entry which is preliminary data.</text>
</comment>
<evidence type="ECO:0000313" key="3">
    <source>
        <dbReference type="Proteomes" id="UP000050929"/>
    </source>
</evidence>
<accession>A0A0R1J0K5</accession>
<reference evidence="2 3" key="1">
    <citation type="journal article" date="2015" name="Genome Announc.">
        <title>Expanding the biotechnology potential of lactobacilli through comparative genomics of 213 strains and associated genera.</title>
        <authorList>
            <person name="Sun Z."/>
            <person name="Harris H.M."/>
            <person name="McCann A."/>
            <person name="Guo C."/>
            <person name="Argimon S."/>
            <person name="Zhang W."/>
            <person name="Yang X."/>
            <person name="Jeffery I.B."/>
            <person name="Cooney J.C."/>
            <person name="Kagawa T.F."/>
            <person name="Liu W."/>
            <person name="Song Y."/>
            <person name="Salvetti E."/>
            <person name="Wrobel A."/>
            <person name="Rasinkangas P."/>
            <person name="Parkhill J."/>
            <person name="Rea M.C."/>
            <person name="O'Sullivan O."/>
            <person name="Ritari J."/>
            <person name="Douillard F.P."/>
            <person name="Paul Ross R."/>
            <person name="Yang R."/>
            <person name="Briner A.E."/>
            <person name="Felis G.E."/>
            <person name="de Vos W.M."/>
            <person name="Barrangou R."/>
            <person name="Klaenhammer T.R."/>
            <person name="Caufield P.W."/>
            <person name="Cui Y."/>
            <person name="Zhang H."/>
            <person name="O'Toole P.W."/>
        </authorList>
    </citation>
    <scope>NUCLEOTIDE SEQUENCE [LARGE SCALE GENOMIC DNA]</scope>
    <source>
        <strain evidence="2 3">DSM 20183</strain>
    </source>
</reference>
<dbReference type="OrthoDB" id="2272319at2"/>
<sequence length="321" mass="36515">MSKDHKITKFFLFSNAVLGGFFLWNSQIILADTINTSDKVTLSQISNSDTDQSGIQSDQGKSNNSNYSINNNTPLTKSVTTQNQNITFIEKDNQYYIYNNESKNFILATPSQIQDINNAKNTNSIQNNYLPVDRQNELDNAVNEKQNTVDDYQIKHDDGYDKNNGDIALHSDESKNNYLNWSDNTNLVNRLQSGELKAGDDLGNGYILHIVDQLSKVPASINNDTDYYQTISKKINDQTIYFYADKNGTLQKWDDGKQDFSDVTKDDQLYSDYKNESYNTEYLNGDSRNAPIADAVENNKNYIIENGIVYKIIKSQIARTN</sequence>
<evidence type="ECO:0000313" key="2">
    <source>
        <dbReference type="EMBL" id="KRK64976.1"/>
    </source>
</evidence>
<dbReference type="STRING" id="1423811.FC72_GL001827"/>
<proteinExistence type="predicted"/>
<dbReference type="EMBL" id="AZDG01000006">
    <property type="protein sequence ID" value="KRK64976.1"/>
    <property type="molecule type" value="Genomic_DNA"/>
</dbReference>
<dbReference type="Proteomes" id="UP000050929">
    <property type="component" value="Unassembled WGS sequence"/>
</dbReference>
<feature type="compositionally biased region" description="Low complexity" evidence="1">
    <location>
        <begin position="62"/>
        <end position="72"/>
    </location>
</feature>
<dbReference type="RefSeq" id="WP_057765072.1">
    <property type="nucleotide sequence ID" value="NZ_AZDG01000006.1"/>
</dbReference>
<dbReference type="AlphaFoldDB" id="A0A0R1J0K5"/>
<feature type="compositionally biased region" description="Polar residues" evidence="1">
    <location>
        <begin position="45"/>
        <end position="61"/>
    </location>
</feature>
<organism evidence="2 3">
    <name type="scientific">Companilactobacillus tucceti DSM 20183</name>
    <dbReference type="NCBI Taxonomy" id="1423811"/>
    <lineage>
        <taxon>Bacteria</taxon>
        <taxon>Bacillati</taxon>
        <taxon>Bacillota</taxon>
        <taxon>Bacilli</taxon>
        <taxon>Lactobacillales</taxon>
        <taxon>Lactobacillaceae</taxon>
        <taxon>Companilactobacillus</taxon>
    </lineage>
</organism>
<keyword evidence="3" id="KW-1185">Reference proteome</keyword>
<feature type="region of interest" description="Disordered" evidence="1">
    <location>
        <begin position="45"/>
        <end position="76"/>
    </location>
</feature>
<gene>
    <name evidence="2" type="ORF">FC72_GL001827</name>
</gene>
<evidence type="ECO:0000256" key="1">
    <source>
        <dbReference type="SAM" id="MobiDB-lite"/>
    </source>
</evidence>